<keyword evidence="3 6" id="KW-0812">Transmembrane</keyword>
<sequence length="423" mass="46655">MRAGIYSFMLRKTLYTLGQVYQSGRMALENVVINKLRTALSLFGITIGIFAIITVFTLVDSMEIKIRQTVNTLGSNTLYVGKWPWDGFGEWWKYYNRPEVSLDEFNEVSRLLSGTEAVAFMTSFTRTVKNGPYYVERAGIMGVTYDYNAIRSCEVVEGRYFTPFEAEHGARVALIGYMVANELFPGENPVGREMRIGSTKLTVIGVMEKSGSNVMGLSMDDNVVIPLTLARTFVNLRWSSNEMMIKGPDGGSVDDLKAEVTSLMRRLRRLKPQAEDNFAVNELSIVSNMLDDMFRKIGYAGGIIGIFSILVGGFGVANIMFVSVRERTPQIGIQKALGARPYFILFQYVFEAVLLSVVGGIIGLLLIFAGVTVVNAVTDFTIVLTLGNVALGLVISSVVGAVAGFFPAWMASRMEPVKAIFHS</sequence>
<gene>
    <name evidence="9" type="ORF">H9888_04210</name>
</gene>
<dbReference type="InterPro" id="IPR003838">
    <property type="entry name" value="ABC3_permease_C"/>
</dbReference>
<evidence type="ECO:0000256" key="5">
    <source>
        <dbReference type="ARBA" id="ARBA00023136"/>
    </source>
</evidence>
<dbReference type="GO" id="GO:0022857">
    <property type="term" value="F:transmembrane transporter activity"/>
    <property type="evidence" value="ECO:0007669"/>
    <property type="project" value="TreeGrafter"/>
</dbReference>
<evidence type="ECO:0000259" key="7">
    <source>
        <dbReference type="Pfam" id="PF02687"/>
    </source>
</evidence>
<protein>
    <submittedName>
        <fullName evidence="9">ABC transporter permease</fullName>
    </submittedName>
</protein>
<feature type="transmembrane region" description="Helical" evidence="6">
    <location>
        <begin position="380"/>
        <end position="406"/>
    </location>
</feature>
<dbReference type="InterPro" id="IPR050250">
    <property type="entry name" value="Macrolide_Exporter_MacB"/>
</dbReference>
<dbReference type="EMBL" id="DXHL01000021">
    <property type="protein sequence ID" value="HIW10689.1"/>
    <property type="molecule type" value="Genomic_DNA"/>
</dbReference>
<dbReference type="PANTHER" id="PTHR30572:SF15">
    <property type="entry name" value="ABC TRANSPORTER PERMEASE"/>
    <property type="match status" value="1"/>
</dbReference>
<evidence type="ECO:0000256" key="2">
    <source>
        <dbReference type="ARBA" id="ARBA00022475"/>
    </source>
</evidence>
<evidence type="ECO:0000256" key="1">
    <source>
        <dbReference type="ARBA" id="ARBA00004651"/>
    </source>
</evidence>
<feature type="domain" description="MacB-like periplasmic core" evidence="8">
    <location>
        <begin position="38"/>
        <end position="262"/>
    </location>
</feature>
<evidence type="ECO:0000256" key="6">
    <source>
        <dbReference type="SAM" id="Phobius"/>
    </source>
</evidence>
<feature type="transmembrane region" description="Helical" evidence="6">
    <location>
        <begin position="297"/>
        <end position="321"/>
    </location>
</feature>
<evidence type="ECO:0000313" key="10">
    <source>
        <dbReference type="Proteomes" id="UP000823926"/>
    </source>
</evidence>
<reference evidence="9" key="2">
    <citation type="submission" date="2021-04" db="EMBL/GenBank/DDBJ databases">
        <authorList>
            <person name="Gilroy R."/>
        </authorList>
    </citation>
    <scope>NUCLEOTIDE SEQUENCE</scope>
    <source>
        <strain evidence="9">ChiBcec15-1070</strain>
    </source>
</reference>
<dbReference type="Proteomes" id="UP000823926">
    <property type="component" value="Unassembled WGS sequence"/>
</dbReference>
<accession>A0A9D1QDN5</accession>
<dbReference type="InterPro" id="IPR025857">
    <property type="entry name" value="MacB_PCD"/>
</dbReference>
<proteinExistence type="predicted"/>
<name>A0A9D1QDN5_9BACT</name>
<dbReference type="PANTHER" id="PTHR30572">
    <property type="entry name" value="MEMBRANE COMPONENT OF TRANSPORTER-RELATED"/>
    <property type="match status" value="1"/>
</dbReference>
<evidence type="ECO:0000259" key="8">
    <source>
        <dbReference type="Pfam" id="PF12704"/>
    </source>
</evidence>
<feature type="transmembrane region" description="Helical" evidence="6">
    <location>
        <begin position="342"/>
        <end position="368"/>
    </location>
</feature>
<feature type="transmembrane region" description="Helical" evidence="6">
    <location>
        <begin position="39"/>
        <end position="59"/>
    </location>
</feature>
<organism evidence="9 10">
    <name type="scientific">Candidatus Rikenella faecigallinarum</name>
    <dbReference type="NCBI Taxonomy" id="2838745"/>
    <lineage>
        <taxon>Bacteria</taxon>
        <taxon>Pseudomonadati</taxon>
        <taxon>Bacteroidota</taxon>
        <taxon>Bacteroidia</taxon>
        <taxon>Bacteroidales</taxon>
        <taxon>Rikenellaceae</taxon>
        <taxon>Rikenella</taxon>
    </lineage>
</organism>
<evidence type="ECO:0000256" key="3">
    <source>
        <dbReference type="ARBA" id="ARBA00022692"/>
    </source>
</evidence>
<keyword evidence="2" id="KW-1003">Cell membrane</keyword>
<evidence type="ECO:0000256" key="4">
    <source>
        <dbReference type="ARBA" id="ARBA00022989"/>
    </source>
</evidence>
<dbReference type="Pfam" id="PF02687">
    <property type="entry name" value="FtsX"/>
    <property type="match status" value="1"/>
</dbReference>
<reference evidence="9" key="1">
    <citation type="journal article" date="2021" name="PeerJ">
        <title>Extensive microbial diversity within the chicken gut microbiome revealed by metagenomics and culture.</title>
        <authorList>
            <person name="Gilroy R."/>
            <person name="Ravi A."/>
            <person name="Getino M."/>
            <person name="Pursley I."/>
            <person name="Horton D.L."/>
            <person name="Alikhan N.F."/>
            <person name="Baker D."/>
            <person name="Gharbi K."/>
            <person name="Hall N."/>
            <person name="Watson M."/>
            <person name="Adriaenssens E.M."/>
            <person name="Foster-Nyarko E."/>
            <person name="Jarju S."/>
            <person name="Secka A."/>
            <person name="Antonio M."/>
            <person name="Oren A."/>
            <person name="Chaudhuri R.R."/>
            <person name="La Ragione R."/>
            <person name="Hildebrand F."/>
            <person name="Pallen M.J."/>
        </authorList>
    </citation>
    <scope>NUCLEOTIDE SEQUENCE</scope>
    <source>
        <strain evidence="9">ChiBcec15-1070</strain>
    </source>
</reference>
<dbReference type="GO" id="GO:0005886">
    <property type="term" value="C:plasma membrane"/>
    <property type="evidence" value="ECO:0007669"/>
    <property type="project" value="UniProtKB-SubCell"/>
</dbReference>
<comment type="subcellular location">
    <subcellularLocation>
        <location evidence="1">Cell membrane</location>
        <topology evidence="1">Multi-pass membrane protein</topology>
    </subcellularLocation>
</comment>
<dbReference type="AlphaFoldDB" id="A0A9D1QDN5"/>
<dbReference type="Pfam" id="PF12704">
    <property type="entry name" value="MacB_PCD"/>
    <property type="match status" value="1"/>
</dbReference>
<keyword evidence="4 6" id="KW-1133">Transmembrane helix</keyword>
<feature type="domain" description="ABC3 transporter permease C-terminal" evidence="7">
    <location>
        <begin position="303"/>
        <end position="416"/>
    </location>
</feature>
<comment type="caution">
    <text evidence="9">The sequence shown here is derived from an EMBL/GenBank/DDBJ whole genome shotgun (WGS) entry which is preliminary data.</text>
</comment>
<keyword evidence="5 6" id="KW-0472">Membrane</keyword>
<evidence type="ECO:0000313" key="9">
    <source>
        <dbReference type="EMBL" id="HIW10689.1"/>
    </source>
</evidence>